<feature type="region of interest" description="Disordered" evidence="13">
    <location>
        <begin position="1202"/>
        <end position="1233"/>
    </location>
</feature>
<dbReference type="PROSITE" id="PS00841">
    <property type="entry name" value="XPG_1"/>
    <property type="match status" value="1"/>
</dbReference>
<dbReference type="SMART" id="SM00279">
    <property type="entry name" value="HhH2"/>
    <property type="match status" value="1"/>
</dbReference>
<keyword evidence="10" id="KW-0460">Magnesium</keyword>
<evidence type="ECO:0000256" key="3">
    <source>
        <dbReference type="ARBA" id="ARBA00005283"/>
    </source>
</evidence>
<organism evidence="16 17">
    <name type="scientific">Plutella xylostella</name>
    <name type="common">Diamondback moth</name>
    <name type="synonym">Plutella maculipennis</name>
    <dbReference type="NCBI Taxonomy" id="51655"/>
    <lineage>
        <taxon>Eukaryota</taxon>
        <taxon>Metazoa</taxon>
        <taxon>Ecdysozoa</taxon>
        <taxon>Arthropoda</taxon>
        <taxon>Hexapoda</taxon>
        <taxon>Insecta</taxon>
        <taxon>Pterygota</taxon>
        <taxon>Neoptera</taxon>
        <taxon>Endopterygota</taxon>
        <taxon>Lepidoptera</taxon>
        <taxon>Glossata</taxon>
        <taxon>Ditrysia</taxon>
        <taxon>Yponomeutoidea</taxon>
        <taxon>Plutellidae</taxon>
        <taxon>Plutella</taxon>
    </lineage>
</organism>
<dbReference type="Gene3D" id="1.10.150.20">
    <property type="entry name" value="5' to 3' exonuclease, C-terminal subdomain"/>
    <property type="match status" value="1"/>
</dbReference>
<dbReference type="InterPro" id="IPR001044">
    <property type="entry name" value="XPG/Rad2_eukaryotes"/>
</dbReference>
<comment type="similarity">
    <text evidence="3">Belongs to the XPG/RAD2 endonuclease family. XPG subfamily.</text>
</comment>
<comment type="subcellular location">
    <subcellularLocation>
        <location evidence="2">Nucleus</location>
    </subcellularLocation>
</comment>
<keyword evidence="11" id="KW-0234">DNA repair</keyword>
<feature type="compositionally biased region" description="Polar residues" evidence="13">
    <location>
        <begin position="354"/>
        <end position="380"/>
    </location>
</feature>
<evidence type="ECO:0000256" key="7">
    <source>
        <dbReference type="ARBA" id="ARBA00022759"/>
    </source>
</evidence>
<dbReference type="InterPro" id="IPR029060">
    <property type="entry name" value="PIN-like_dom_sf"/>
</dbReference>
<keyword evidence="4" id="KW-0597">Phosphoprotein</keyword>
<dbReference type="InterPro" id="IPR008918">
    <property type="entry name" value="HhH2"/>
</dbReference>
<keyword evidence="8" id="KW-0227">DNA damage</keyword>
<dbReference type="PRINTS" id="PR00066">
    <property type="entry name" value="XRODRMPGMNTG"/>
</dbReference>
<evidence type="ECO:0000259" key="14">
    <source>
        <dbReference type="SMART" id="SM00484"/>
    </source>
</evidence>
<accession>A0ABQ7R1Q9</accession>
<keyword evidence="7" id="KW-0255">Endonuclease</keyword>
<dbReference type="InterPro" id="IPR006085">
    <property type="entry name" value="XPG_DNA_repair_N"/>
</dbReference>
<dbReference type="SUPFAM" id="SSF88723">
    <property type="entry name" value="PIN domain-like"/>
    <property type="match status" value="1"/>
</dbReference>
<feature type="domain" description="XPG N-terminal" evidence="15">
    <location>
        <begin position="1"/>
        <end position="98"/>
    </location>
</feature>
<evidence type="ECO:0000256" key="2">
    <source>
        <dbReference type="ARBA" id="ARBA00004123"/>
    </source>
</evidence>
<dbReference type="SMART" id="SM00484">
    <property type="entry name" value="XPGI"/>
    <property type="match status" value="1"/>
</dbReference>
<evidence type="ECO:0000256" key="5">
    <source>
        <dbReference type="ARBA" id="ARBA00022722"/>
    </source>
</evidence>
<dbReference type="Gene3D" id="3.40.50.1010">
    <property type="entry name" value="5'-nuclease"/>
    <property type="match status" value="2"/>
</dbReference>
<comment type="caution">
    <text evidence="16">The sequence shown here is derived from an EMBL/GenBank/DDBJ whole genome shotgun (WGS) entry which is preliminary data.</text>
</comment>
<feature type="region of interest" description="Disordered" evidence="13">
    <location>
        <begin position="307"/>
        <end position="336"/>
    </location>
</feature>
<keyword evidence="9" id="KW-0378">Hydrolase</keyword>
<keyword evidence="5" id="KW-0540">Nuclease</keyword>
<dbReference type="InterPro" id="IPR006086">
    <property type="entry name" value="XPG-I_dom"/>
</dbReference>
<evidence type="ECO:0000256" key="13">
    <source>
        <dbReference type="SAM" id="MobiDB-lite"/>
    </source>
</evidence>
<dbReference type="EMBL" id="JAHIBW010000004">
    <property type="protein sequence ID" value="KAG7311237.1"/>
    <property type="molecule type" value="Genomic_DNA"/>
</dbReference>
<feature type="compositionally biased region" description="Acidic residues" evidence="13">
    <location>
        <begin position="156"/>
        <end position="166"/>
    </location>
</feature>
<feature type="region of interest" description="Disordered" evidence="13">
    <location>
        <begin position="154"/>
        <end position="173"/>
    </location>
</feature>
<feature type="region of interest" description="Disordered" evidence="13">
    <location>
        <begin position="585"/>
        <end position="609"/>
    </location>
</feature>
<dbReference type="InterPro" id="IPR006084">
    <property type="entry name" value="XPG/Rad2"/>
</dbReference>
<keyword evidence="6" id="KW-0479">Metal-binding</keyword>
<protein>
    <submittedName>
        <fullName evidence="16">Uncharacterized protein</fullName>
    </submittedName>
</protein>
<evidence type="ECO:0000313" key="16">
    <source>
        <dbReference type="EMBL" id="KAG7311237.1"/>
    </source>
</evidence>
<dbReference type="SUPFAM" id="SSF47807">
    <property type="entry name" value="5' to 3' exonuclease, C-terminal subdomain"/>
    <property type="match status" value="1"/>
</dbReference>
<feature type="domain" description="XPG-I" evidence="14">
    <location>
        <begin position="832"/>
        <end position="901"/>
    </location>
</feature>
<dbReference type="PRINTS" id="PR00853">
    <property type="entry name" value="XPGRADSUPER"/>
</dbReference>
<evidence type="ECO:0000259" key="15">
    <source>
        <dbReference type="SMART" id="SM00485"/>
    </source>
</evidence>
<evidence type="ECO:0000256" key="10">
    <source>
        <dbReference type="ARBA" id="ARBA00022842"/>
    </source>
</evidence>
<feature type="compositionally biased region" description="Acidic residues" evidence="13">
    <location>
        <begin position="598"/>
        <end position="608"/>
    </location>
</feature>
<feature type="region of interest" description="Disordered" evidence="13">
    <location>
        <begin position="349"/>
        <end position="393"/>
    </location>
</feature>
<dbReference type="PROSITE" id="PS00842">
    <property type="entry name" value="XPG_2"/>
    <property type="match status" value="1"/>
</dbReference>
<dbReference type="CDD" id="cd09868">
    <property type="entry name" value="PIN_XPG_RAD2"/>
    <property type="match status" value="2"/>
</dbReference>
<name>A0ABQ7R1Q9_PLUXY</name>
<feature type="compositionally biased region" description="Low complexity" evidence="13">
    <location>
        <begin position="586"/>
        <end position="597"/>
    </location>
</feature>
<evidence type="ECO:0000256" key="12">
    <source>
        <dbReference type="ARBA" id="ARBA00023242"/>
    </source>
</evidence>
<evidence type="ECO:0000256" key="4">
    <source>
        <dbReference type="ARBA" id="ARBA00022553"/>
    </source>
</evidence>
<reference evidence="16 17" key="1">
    <citation type="submission" date="2021-06" db="EMBL/GenBank/DDBJ databases">
        <title>A haploid diamondback moth (Plutella xylostella L.) genome assembly resolves 31 chromosomes and identifies a diamide resistance mutation.</title>
        <authorList>
            <person name="Ward C.M."/>
            <person name="Perry K.D."/>
            <person name="Baker G."/>
            <person name="Powis K."/>
            <person name="Heckel D.G."/>
            <person name="Baxter S.W."/>
        </authorList>
    </citation>
    <scope>NUCLEOTIDE SEQUENCE [LARGE SCALE GENOMIC DNA]</scope>
    <source>
        <strain evidence="16 17">LV</strain>
        <tissue evidence="16">Single pupa</tissue>
    </source>
</reference>
<dbReference type="Pfam" id="PF00867">
    <property type="entry name" value="XPG_I"/>
    <property type="match status" value="1"/>
</dbReference>
<dbReference type="PANTHER" id="PTHR16171">
    <property type="entry name" value="DNA REPAIR PROTEIN COMPLEMENTING XP-G CELLS-RELATED"/>
    <property type="match status" value="1"/>
</dbReference>
<dbReference type="Pfam" id="PF00752">
    <property type="entry name" value="XPG_N"/>
    <property type="match status" value="1"/>
</dbReference>
<dbReference type="InterPro" id="IPR036279">
    <property type="entry name" value="5-3_exonuclease_C_sf"/>
</dbReference>
<dbReference type="PANTHER" id="PTHR16171:SF7">
    <property type="entry name" value="DNA REPAIR PROTEIN RAD2"/>
    <property type="match status" value="1"/>
</dbReference>
<evidence type="ECO:0000256" key="9">
    <source>
        <dbReference type="ARBA" id="ARBA00022801"/>
    </source>
</evidence>
<sequence>MGVTGLWRLVEPTGKPVPVETLENKVLAVDISIWLHQMVKGYQDAKGAPLPNAHLMGLFRRLCKLLYFRIKPVFVFDGAFPELKRETIAKRQDSKSKYHSESERLKRELALLLSKKTAVSSLLGKQISPKKGPRPDLAQASEDDLFKLPALPIQQDESDSESEDQDTSSGSIIDIHSVDLDSDNFKQMPAKEKYDVLVELKETRKMNSWGKLHELPKESNNFSDFQMQRLLKRRKVQEVFEETEKEMGSTGMSLNDLESLLNEEGIDTKIESMPTRRIASNSSTRFLLIKNVKQALADARKQKLKAINENTVTEPGPSNVVEEKPSESTTHKTEELDDDLQKAIQMSLECADEPNTSVNSTKTDESWSTFMTDSDNSNQETDSEEHDGFEQTENLSTAKAYIMQYSDYTPRAIDEIVTSKNKRQKGKAKAPKVDKIIEELNKEKSIIVDEVSLSSDDETDTNKQSIEHFIKPESKSDSEMDIIELNTTQEDIRSSEDEVEIISTNTSIITVDDTQNNIRTLSVDINEDAKNEVLETSKVNVSRKLIPDTTSHSIESESSDDNFEEVPADAKHNLIETKLSLPNNATTETESQNIIESESSDDDFEEVPVADAGPKPVVELTLNVGEAPEDDIFSDVFTKKCAEDVALDTNISLYPTTDTKLSSNKIEKGSSEKYENCLIDEECSKETITENCEEFKIKMNKTNQKRDLDFSVHNTNSNDIIAPVASKPRVKNIPKDKNEEPIHSTDIAREIASTSSEKQTNDTSSELLNKNQEIKTHTIAFPKEPISTEMLNTMAEDIQNEENDLIKEKGRLDRIGRNITEQMTKEAQELLQIFGIPYVVAPMEAEAQCAFLESVNLTDGTITDDSDIWLFGGRTVYKNFFNQKKHVLQFLSERIERSFNLTREQLILLALLVGSDYTTGVNGVGPVTALEILASFPYNKKQLSETNEQARHAKLVAGLQDFKKWVKAGKRTDNTTLKKKLRNVDVADDFPSVRVVQAYLEPNVEKSEAKFSWGELDITILRDYTKSKFGWSQNKFDEIIKPVIKRMQDRQTQRTLQDYFKRKVEFTSLDDQMSKRVKAAVHKMGPETEGSAQVENDAATFKVPQKRKLTKKSKPANDETNEVVSIKTAKPSKSTKKLKTNAEIDGAEISGIVKIKSVADEEKQAVEIKINKTKRFQEVIPQREKDKQGLLQNKMKAIEVFRKTKLDRKTQRKKRRPNLPKEKADLSESSDSD</sequence>
<feature type="compositionally biased region" description="Basic and acidic residues" evidence="13">
    <location>
        <begin position="321"/>
        <end position="334"/>
    </location>
</feature>
<evidence type="ECO:0000256" key="1">
    <source>
        <dbReference type="ARBA" id="ARBA00001946"/>
    </source>
</evidence>
<keyword evidence="17" id="KW-1185">Reference proteome</keyword>
<evidence type="ECO:0000256" key="6">
    <source>
        <dbReference type="ARBA" id="ARBA00022723"/>
    </source>
</evidence>
<evidence type="ECO:0000256" key="11">
    <source>
        <dbReference type="ARBA" id="ARBA00023204"/>
    </source>
</evidence>
<gene>
    <name evidence="16" type="ORF">JYU34_002269</name>
</gene>
<evidence type="ECO:0000256" key="8">
    <source>
        <dbReference type="ARBA" id="ARBA00022763"/>
    </source>
</evidence>
<keyword evidence="12" id="KW-0539">Nucleus</keyword>
<evidence type="ECO:0000313" key="17">
    <source>
        <dbReference type="Proteomes" id="UP000823941"/>
    </source>
</evidence>
<comment type="cofactor">
    <cofactor evidence="1">
        <name>Mg(2+)</name>
        <dbReference type="ChEBI" id="CHEBI:18420"/>
    </cofactor>
</comment>
<dbReference type="Proteomes" id="UP000823941">
    <property type="component" value="Chromosome 4"/>
</dbReference>
<proteinExistence type="inferred from homology"/>
<dbReference type="InterPro" id="IPR019974">
    <property type="entry name" value="XPG_CS"/>
</dbReference>
<dbReference type="SMART" id="SM00485">
    <property type="entry name" value="XPGN"/>
    <property type="match status" value="1"/>
</dbReference>